<dbReference type="NCBIfam" id="TIGR00444">
    <property type="entry name" value="mazG"/>
    <property type="match status" value="1"/>
</dbReference>
<dbReference type="FunFam" id="1.10.287.1080:FF:000003">
    <property type="entry name" value="Nucleoside triphosphate pyrophosphohydrolase"/>
    <property type="match status" value="1"/>
</dbReference>
<dbReference type="PANTHER" id="PTHR30522:SF0">
    <property type="entry name" value="NUCLEOSIDE TRIPHOSPHATE PYROPHOSPHOHYDROLASE"/>
    <property type="match status" value="1"/>
</dbReference>
<dbReference type="Gene3D" id="1.10.287.1080">
    <property type="entry name" value="MazG-like"/>
    <property type="match status" value="2"/>
</dbReference>
<feature type="non-terminal residue" evidence="3">
    <location>
        <position position="1"/>
    </location>
</feature>
<gene>
    <name evidence="3" type="ORF">METZ01_LOCUS428301</name>
</gene>
<dbReference type="GO" id="GO:0046076">
    <property type="term" value="P:dTTP catabolic process"/>
    <property type="evidence" value="ECO:0007669"/>
    <property type="project" value="TreeGrafter"/>
</dbReference>
<dbReference type="InterPro" id="IPR004518">
    <property type="entry name" value="MazG-like_dom"/>
</dbReference>
<dbReference type="InterPro" id="IPR011551">
    <property type="entry name" value="NTP_PyrPHydrolase_MazG"/>
</dbReference>
<evidence type="ECO:0000313" key="3">
    <source>
        <dbReference type="EMBL" id="SVD75447.1"/>
    </source>
</evidence>
<organism evidence="3">
    <name type="scientific">marine metagenome</name>
    <dbReference type="NCBI Taxonomy" id="408172"/>
    <lineage>
        <taxon>unclassified sequences</taxon>
        <taxon>metagenomes</taxon>
        <taxon>ecological metagenomes</taxon>
    </lineage>
</organism>
<dbReference type="GO" id="GO:0046081">
    <property type="term" value="P:dUTP catabolic process"/>
    <property type="evidence" value="ECO:0007669"/>
    <property type="project" value="TreeGrafter"/>
</dbReference>
<dbReference type="AlphaFoldDB" id="A0A382XWH0"/>
<dbReference type="GO" id="GO:0046047">
    <property type="term" value="P:TTP catabolic process"/>
    <property type="evidence" value="ECO:0007669"/>
    <property type="project" value="TreeGrafter"/>
</dbReference>
<name>A0A382XWH0_9ZZZZ</name>
<dbReference type="CDD" id="cd11529">
    <property type="entry name" value="NTP-PPase_MazG_Cterm"/>
    <property type="match status" value="1"/>
</dbReference>
<protein>
    <recommendedName>
        <fullName evidence="2">NTP pyrophosphohydrolase MazG-like domain-containing protein</fullName>
    </recommendedName>
</protein>
<dbReference type="Pfam" id="PF03819">
    <property type="entry name" value="MazG"/>
    <property type="match status" value="1"/>
</dbReference>
<dbReference type="GO" id="GO:0047429">
    <property type="term" value="F:nucleoside triphosphate diphosphatase activity"/>
    <property type="evidence" value="ECO:0007669"/>
    <property type="project" value="InterPro"/>
</dbReference>
<feature type="domain" description="NTP pyrophosphohydrolase MazG-like" evidence="2">
    <location>
        <begin position="96"/>
        <end position="154"/>
    </location>
</feature>
<sequence>AETGEFTIADSANAINAKLIRRHPHVFGKGAAHELSSREVKAQWDQIKSQERGERTTRSGLLDDIPDSLPSLMRASRIGARTARVGFDWDESRDVLEKVDEELTELREAIDADEQAHVDEELGDLLFTLANLARKLNLDPESSLRSANQKFKRRFQLLEENLSKQGKSLHEATSEELEQEWRAVKLTPRS</sequence>
<dbReference type="EMBL" id="UINC01171080">
    <property type="protein sequence ID" value="SVD75447.1"/>
    <property type="molecule type" value="Genomic_DNA"/>
</dbReference>
<proteinExistence type="predicted"/>
<dbReference type="GO" id="GO:0046052">
    <property type="term" value="P:UTP catabolic process"/>
    <property type="evidence" value="ECO:0007669"/>
    <property type="project" value="TreeGrafter"/>
</dbReference>
<feature type="region of interest" description="Disordered" evidence="1">
    <location>
        <begin position="43"/>
        <end position="64"/>
    </location>
</feature>
<dbReference type="PANTHER" id="PTHR30522">
    <property type="entry name" value="NUCLEOSIDE TRIPHOSPHATE PYROPHOSPHOHYDROLASE"/>
    <property type="match status" value="1"/>
</dbReference>
<accession>A0A382XWH0</accession>
<evidence type="ECO:0000256" key="1">
    <source>
        <dbReference type="SAM" id="MobiDB-lite"/>
    </source>
</evidence>
<feature type="compositionally biased region" description="Basic and acidic residues" evidence="1">
    <location>
        <begin position="43"/>
        <end position="57"/>
    </location>
</feature>
<reference evidence="3" key="1">
    <citation type="submission" date="2018-05" db="EMBL/GenBank/DDBJ databases">
        <authorList>
            <person name="Lanie J.A."/>
            <person name="Ng W.-L."/>
            <person name="Kazmierczak K.M."/>
            <person name="Andrzejewski T.M."/>
            <person name="Davidsen T.M."/>
            <person name="Wayne K.J."/>
            <person name="Tettelin H."/>
            <person name="Glass J.I."/>
            <person name="Rusch D."/>
            <person name="Podicherti R."/>
            <person name="Tsui H.-C.T."/>
            <person name="Winkler M.E."/>
        </authorList>
    </citation>
    <scope>NUCLEOTIDE SEQUENCE</scope>
</reference>
<evidence type="ECO:0000259" key="2">
    <source>
        <dbReference type="Pfam" id="PF03819"/>
    </source>
</evidence>
<dbReference type="InterPro" id="IPR048011">
    <property type="entry name" value="NTP-PPase_MazG-like_C"/>
</dbReference>
<dbReference type="NCBIfam" id="NF007113">
    <property type="entry name" value="PRK09562.1"/>
    <property type="match status" value="1"/>
</dbReference>
<dbReference type="GO" id="GO:0006203">
    <property type="term" value="P:dGTP catabolic process"/>
    <property type="evidence" value="ECO:0007669"/>
    <property type="project" value="TreeGrafter"/>
</dbReference>
<dbReference type="SUPFAM" id="SSF101386">
    <property type="entry name" value="all-alpha NTP pyrophosphatases"/>
    <property type="match status" value="1"/>
</dbReference>
<dbReference type="GO" id="GO:0046061">
    <property type="term" value="P:dATP catabolic process"/>
    <property type="evidence" value="ECO:0007669"/>
    <property type="project" value="TreeGrafter"/>
</dbReference>